<accession>F2USG3</accession>
<organism evidence="3">
    <name type="scientific">Salpingoeca rosetta (strain ATCC 50818 / BSB-021)</name>
    <dbReference type="NCBI Taxonomy" id="946362"/>
    <lineage>
        <taxon>Eukaryota</taxon>
        <taxon>Choanoflagellata</taxon>
        <taxon>Craspedida</taxon>
        <taxon>Salpingoecidae</taxon>
        <taxon>Salpingoeca</taxon>
    </lineage>
</organism>
<keyword evidence="1" id="KW-0472">Membrane</keyword>
<reference evidence="2" key="1">
    <citation type="submission" date="2009-08" db="EMBL/GenBank/DDBJ databases">
        <title>Annotation of Salpingoeca rosetta.</title>
        <authorList>
            <consortium name="The Broad Institute Genome Sequencing Platform"/>
            <person name="Russ C."/>
            <person name="Cuomo C."/>
            <person name="Burger G."/>
            <person name="Gray M.W."/>
            <person name="Holland P.W.H."/>
            <person name="King N."/>
            <person name="Lang F.B.F."/>
            <person name="Roger A.J."/>
            <person name="Ruiz-Trillo I."/>
            <person name="Young S.K."/>
            <person name="Zeng Q."/>
            <person name="Gargeya S."/>
            <person name="Alvarado L."/>
            <person name="Berlin A."/>
            <person name="Chapman S.B."/>
            <person name="Chen Z."/>
            <person name="Freedman E."/>
            <person name="Gellesch M."/>
            <person name="Goldberg J."/>
            <person name="Griggs A."/>
            <person name="Gujja S."/>
            <person name="Heilman E."/>
            <person name="Heiman D."/>
            <person name="Howarth C."/>
            <person name="Mehta T."/>
            <person name="Neiman D."/>
            <person name="Pearson M."/>
            <person name="Roberts A."/>
            <person name="Saif S."/>
            <person name="Shea T."/>
            <person name="Shenoy N."/>
            <person name="Sisk P."/>
            <person name="Stolte C."/>
            <person name="Sykes S."/>
            <person name="White J."/>
            <person name="Yandava C."/>
            <person name="Haas B."/>
            <person name="Nusbaum C."/>
            <person name="Birren B."/>
        </authorList>
    </citation>
    <scope>NUCLEOTIDE SEQUENCE [LARGE SCALE GENOMIC DNA]</scope>
    <source>
        <strain evidence="2">ATCC 50818</strain>
    </source>
</reference>
<proteinExistence type="predicted"/>
<evidence type="ECO:0000313" key="2">
    <source>
        <dbReference type="EMBL" id="EGD81072.1"/>
    </source>
</evidence>
<dbReference type="AlphaFoldDB" id="F2USG3"/>
<evidence type="ECO:0000256" key="1">
    <source>
        <dbReference type="SAM" id="Phobius"/>
    </source>
</evidence>
<dbReference type="RefSeq" id="XP_004987941.1">
    <property type="nucleotide sequence ID" value="XM_004987884.1"/>
</dbReference>
<name>F2USG3_SALR5</name>
<keyword evidence="1" id="KW-1133">Transmembrane helix</keyword>
<keyword evidence="1" id="KW-0812">Transmembrane</keyword>
<feature type="transmembrane region" description="Helical" evidence="1">
    <location>
        <begin position="20"/>
        <end position="39"/>
    </location>
</feature>
<dbReference type="KEGG" id="sre:PTSG_11017"/>
<protein>
    <submittedName>
        <fullName evidence="2">Uncharacterized protein</fullName>
    </submittedName>
</protein>
<evidence type="ECO:0000313" key="3">
    <source>
        <dbReference type="Proteomes" id="UP000007799"/>
    </source>
</evidence>
<dbReference type="InParanoid" id="F2USG3"/>
<sequence>MRCDVVASEAEAVTTDTLTIFLTLGFFALLLVGIVVTRVTHALCFKQFRIDERGHVY</sequence>
<dbReference type="GeneID" id="16068468"/>
<gene>
    <name evidence="2" type="ORF">PTSG_11017</name>
</gene>
<dbReference type="Proteomes" id="UP000007799">
    <property type="component" value="Unassembled WGS sequence"/>
</dbReference>
<dbReference type="EMBL" id="GL832994">
    <property type="protein sequence ID" value="EGD81072.1"/>
    <property type="molecule type" value="Genomic_DNA"/>
</dbReference>
<keyword evidence="3" id="KW-1185">Reference proteome</keyword>